<sequence length="134" mass="14480">MCGLWARWRGRRGKRGARRLDPAVRASVRAAYAEGRPIPEELARQAALAGDREGMTVYGIGLGNRGAYPEALLWLGKAVDAGDLTALVVLGTLHLDLGDPAEAERHFRKAADRGHPGARVALRQLRARRNGAGH</sequence>
<dbReference type="AlphaFoldDB" id="A0A3M8VM14"/>
<evidence type="ECO:0000313" key="2">
    <source>
        <dbReference type="Proteomes" id="UP000275401"/>
    </source>
</evidence>
<comment type="caution">
    <text evidence="1">The sequence shown here is derived from an EMBL/GenBank/DDBJ whole genome shotgun (WGS) entry which is preliminary data.</text>
</comment>
<organism evidence="1 2">
    <name type="scientific">Streptomyces botrytidirepellens</name>
    <dbReference type="NCBI Taxonomy" id="2486417"/>
    <lineage>
        <taxon>Bacteria</taxon>
        <taxon>Bacillati</taxon>
        <taxon>Actinomycetota</taxon>
        <taxon>Actinomycetes</taxon>
        <taxon>Kitasatosporales</taxon>
        <taxon>Streptomycetaceae</taxon>
        <taxon>Streptomyces</taxon>
    </lineage>
</organism>
<reference evidence="1 2" key="1">
    <citation type="submission" date="2018-11" db="EMBL/GenBank/DDBJ databases">
        <title>The Potential of Streptomyces as Biocontrol Agents against the Tomato grey mould, Botrytis cinerea (Gray mold) Frontiers in Microbiology.</title>
        <authorList>
            <person name="Li D."/>
        </authorList>
    </citation>
    <scope>NUCLEOTIDE SEQUENCE [LARGE SCALE GENOMIC DNA]</scope>
    <source>
        <strain evidence="1 2">NEAU-LD23</strain>
    </source>
</reference>
<dbReference type="Gene3D" id="1.25.40.10">
    <property type="entry name" value="Tetratricopeptide repeat domain"/>
    <property type="match status" value="1"/>
</dbReference>
<proteinExistence type="predicted"/>
<dbReference type="SUPFAM" id="SSF81901">
    <property type="entry name" value="HCP-like"/>
    <property type="match status" value="1"/>
</dbReference>
<dbReference type="EMBL" id="RIBZ01000307">
    <property type="protein sequence ID" value="RNG18718.1"/>
    <property type="molecule type" value="Genomic_DNA"/>
</dbReference>
<gene>
    <name evidence="1" type="ORF">EEJ42_25850</name>
</gene>
<accession>A0A3M8VM14</accession>
<name>A0A3M8VM14_9ACTN</name>
<dbReference type="Proteomes" id="UP000275401">
    <property type="component" value="Unassembled WGS sequence"/>
</dbReference>
<protein>
    <submittedName>
        <fullName evidence="1">Sel1 repeat family protein</fullName>
    </submittedName>
</protein>
<dbReference type="InterPro" id="IPR011990">
    <property type="entry name" value="TPR-like_helical_dom_sf"/>
</dbReference>
<dbReference type="Pfam" id="PF13374">
    <property type="entry name" value="TPR_10"/>
    <property type="match status" value="1"/>
</dbReference>
<evidence type="ECO:0000313" key="1">
    <source>
        <dbReference type="EMBL" id="RNG18718.1"/>
    </source>
</evidence>
<keyword evidence="2" id="KW-1185">Reference proteome</keyword>